<evidence type="ECO:0000313" key="14">
    <source>
        <dbReference type="Proteomes" id="UP000799424"/>
    </source>
</evidence>
<feature type="binding site" description="axial binding residue" evidence="9">
    <location>
        <position position="43"/>
    </location>
    <ligand>
        <name>heme</name>
        <dbReference type="ChEBI" id="CHEBI:30413"/>
    </ligand>
    <ligandPart>
        <name>Fe</name>
        <dbReference type="ChEBI" id="CHEBI:18248"/>
    </ligandPart>
</feature>
<evidence type="ECO:0000256" key="1">
    <source>
        <dbReference type="ARBA" id="ARBA00004589"/>
    </source>
</evidence>
<dbReference type="OrthoDB" id="3565433at2759"/>
<evidence type="ECO:0000256" key="10">
    <source>
        <dbReference type="SAM" id="MobiDB-lite"/>
    </source>
</evidence>
<feature type="signal peptide" evidence="11">
    <location>
        <begin position="1"/>
        <end position="16"/>
    </location>
</feature>
<proteinExistence type="inferred from homology"/>
<dbReference type="GO" id="GO:0098552">
    <property type="term" value="C:side of membrane"/>
    <property type="evidence" value="ECO:0007669"/>
    <property type="project" value="UniProtKB-KW"/>
</dbReference>
<keyword evidence="9" id="KW-0408">Iron</keyword>
<feature type="region of interest" description="Disordered" evidence="10">
    <location>
        <begin position="105"/>
        <end position="148"/>
    </location>
</feature>
<organism evidence="13 14">
    <name type="scientific">Ophiobolus disseminans</name>
    <dbReference type="NCBI Taxonomy" id="1469910"/>
    <lineage>
        <taxon>Eukaryota</taxon>
        <taxon>Fungi</taxon>
        <taxon>Dikarya</taxon>
        <taxon>Ascomycota</taxon>
        <taxon>Pezizomycotina</taxon>
        <taxon>Dothideomycetes</taxon>
        <taxon>Pleosporomycetidae</taxon>
        <taxon>Pleosporales</taxon>
        <taxon>Pleosporineae</taxon>
        <taxon>Phaeosphaeriaceae</taxon>
        <taxon>Ophiobolus</taxon>
    </lineage>
</organism>
<comment type="similarity">
    <text evidence="3">Belongs to the RBT5 family.</text>
</comment>
<comment type="subcellular location">
    <subcellularLocation>
        <location evidence="1">Membrane</location>
        <topology evidence="1">Lipid-anchor</topology>
        <topology evidence="1">GPI-anchor</topology>
    </subcellularLocation>
    <subcellularLocation>
        <location evidence="2">Secreted</location>
    </subcellularLocation>
</comment>
<keyword evidence="5" id="KW-0336">GPI-anchor</keyword>
<evidence type="ECO:0000256" key="4">
    <source>
        <dbReference type="ARBA" id="ARBA00022525"/>
    </source>
</evidence>
<dbReference type="GO" id="GO:0046872">
    <property type="term" value="F:metal ion binding"/>
    <property type="evidence" value="ECO:0007669"/>
    <property type="project" value="UniProtKB-UniRule"/>
</dbReference>
<feature type="compositionally biased region" description="Low complexity" evidence="10">
    <location>
        <begin position="123"/>
        <end position="138"/>
    </location>
</feature>
<evidence type="ECO:0000256" key="11">
    <source>
        <dbReference type="SAM" id="SignalP"/>
    </source>
</evidence>
<dbReference type="AlphaFoldDB" id="A0A6A6ZPI9"/>
<gene>
    <name evidence="13" type="ORF">CC86DRAFT_409773</name>
</gene>
<accession>A0A6A6ZPI9</accession>
<evidence type="ECO:0000313" key="13">
    <source>
        <dbReference type="EMBL" id="KAF2823002.1"/>
    </source>
</evidence>
<keyword evidence="9" id="KW-0479">Metal-binding</keyword>
<dbReference type="PROSITE" id="PS52012">
    <property type="entry name" value="CFEM"/>
    <property type="match status" value="1"/>
</dbReference>
<name>A0A6A6ZPI9_9PLEO</name>
<feature type="compositionally biased region" description="Acidic residues" evidence="10">
    <location>
        <begin position="110"/>
        <end position="122"/>
    </location>
</feature>
<evidence type="ECO:0000256" key="7">
    <source>
        <dbReference type="ARBA" id="ARBA00023157"/>
    </source>
</evidence>
<dbReference type="Proteomes" id="UP000799424">
    <property type="component" value="Unassembled WGS sequence"/>
</dbReference>
<comment type="caution">
    <text evidence="9">Lacks conserved residue(s) required for the propagation of feature annotation.</text>
</comment>
<keyword evidence="14" id="KW-1185">Reference proteome</keyword>
<evidence type="ECO:0000256" key="9">
    <source>
        <dbReference type="PROSITE-ProRule" id="PRU01356"/>
    </source>
</evidence>
<dbReference type="Pfam" id="PF05730">
    <property type="entry name" value="CFEM"/>
    <property type="match status" value="1"/>
</dbReference>
<dbReference type="EMBL" id="MU006233">
    <property type="protein sequence ID" value="KAF2823002.1"/>
    <property type="molecule type" value="Genomic_DNA"/>
</dbReference>
<evidence type="ECO:0000256" key="8">
    <source>
        <dbReference type="ARBA" id="ARBA00023288"/>
    </source>
</evidence>
<protein>
    <recommendedName>
        <fullName evidence="12">CFEM domain-containing protein</fullName>
    </recommendedName>
</protein>
<keyword evidence="5" id="KW-0325">Glycoprotein</keyword>
<keyword evidence="5" id="KW-0472">Membrane</keyword>
<feature type="domain" description="CFEM" evidence="12">
    <location>
        <begin position="1"/>
        <end position="112"/>
    </location>
</feature>
<keyword evidence="7 9" id="KW-1015">Disulfide bond</keyword>
<keyword evidence="6 11" id="KW-0732">Signal</keyword>
<evidence type="ECO:0000256" key="5">
    <source>
        <dbReference type="ARBA" id="ARBA00022622"/>
    </source>
</evidence>
<evidence type="ECO:0000256" key="6">
    <source>
        <dbReference type="ARBA" id="ARBA00022729"/>
    </source>
</evidence>
<keyword evidence="9" id="KW-0349">Heme</keyword>
<evidence type="ECO:0000259" key="12">
    <source>
        <dbReference type="PROSITE" id="PS52012"/>
    </source>
</evidence>
<evidence type="ECO:0000256" key="2">
    <source>
        <dbReference type="ARBA" id="ARBA00004613"/>
    </source>
</evidence>
<feature type="chain" id="PRO_5025574842" description="CFEM domain-containing protein" evidence="11">
    <location>
        <begin position="17"/>
        <end position="335"/>
    </location>
</feature>
<reference evidence="13" key="1">
    <citation type="journal article" date="2020" name="Stud. Mycol.">
        <title>101 Dothideomycetes genomes: a test case for predicting lifestyles and emergence of pathogens.</title>
        <authorList>
            <person name="Haridas S."/>
            <person name="Albert R."/>
            <person name="Binder M."/>
            <person name="Bloem J."/>
            <person name="Labutti K."/>
            <person name="Salamov A."/>
            <person name="Andreopoulos B."/>
            <person name="Baker S."/>
            <person name="Barry K."/>
            <person name="Bills G."/>
            <person name="Bluhm B."/>
            <person name="Cannon C."/>
            <person name="Castanera R."/>
            <person name="Culley D."/>
            <person name="Daum C."/>
            <person name="Ezra D."/>
            <person name="Gonzalez J."/>
            <person name="Henrissat B."/>
            <person name="Kuo A."/>
            <person name="Liang C."/>
            <person name="Lipzen A."/>
            <person name="Lutzoni F."/>
            <person name="Magnuson J."/>
            <person name="Mondo S."/>
            <person name="Nolan M."/>
            <person name="Ohm R."/>
            <person name="Pangilinan J."/>
            <person name="Park H.-J."/>
            <person name="Ramirez L."/>
            <person name="Alfaro M."/>
            <person name="Sun H."/>
            <person name="Tritt A."/>
            <person name="Yoshinaga Y."/>
            <person name="Zwiers L.-H."/>
            <person name="Turgeon B."/>
            <person name="Goodwin S."/>
            <person name="Spatafora J."/>
            <person name="Crous P."/>
            <person name="Grigoriev I."/>
        </authorList>
    </citation>
    <scope>NUCLEOTIDE SEQUENCE</scope>
    <source>
        <strain evidence="13">CBS 113818</strain>
    </source>
</reference>
<dbReference type="InterPro" id="IPR008427">
    <property type="entry name" value="Extracellular_membr_CFEM_dom"/>
</dbReference>
<keyword evidence="4" id="KW-0964">Secreted</keyword>
<feature type="disulfide bond" evidence="9">
    <location>
        <begin position="39"/>
        <end position="46"/>
    </location>
</feature>
<keyword evidence="8" id="KW-0449">Lipoprotein</keyword>
<sequence>MKFSLIGATLVVFVAGQIPTAFPECSVACLASSVAKVGCALSDVICQCSNAFAISADTAGCLTGSCGAAELGIFSAVAVRLCEKNGFSLDDVPELKARTDKALHENGHEDAEEEEGEQEEDGQQQNVIYSTPPSNSETTETDTRYPSPVPIVHPTDPCATVTLTVTSTVQVTSKVRTRPPRSTLTLTSTVEVTSTLGTTSIYSTPTLEATSIYSNPTIETTSVYGTPTLETTSIHSTPTLETTSIPSTLTLETTSTYSTLTLETTSIYSTPTLNSTSQSPYWPTGTGSQTPITTFTTGTGGYKPTSAPPPYTAAAIAMRVPGAVAGVVGLAAMVL</sequence>
<dbReference type="GO" id="GO:0005576">
    <property type="term" value="C:extracellular region"/>
    <property type="evidence" value="ECO:0007669"/>
    <property type="project" value="UniProtKB-SubCell"/>
</dbReference>
<evidence type="ECO:0000256" key="3">
    <source>
        <dbReference type="ARBA" id="ARBA00010031"/>
    </source>
</evidence>